<keyword evidence="7" id="KW-0233">DNA recombination</keyword>
<keyword evidence="8" id="KW-0131">Cell cycle</keyword>
<evidence type="ECO:0000256" key="4">
    <source>
        <dbReference type="ARBA" id="ARBA00022829"/>
    </source>
</evidence>
<dbReference type="GO" id="GO:0007059">
    <property type="term" value="P:chromosome segregation"/>
    <property type="evidence" value="ECO:0007669"/>
    <property type="project" value="UniProtKB-KW"/>
</dbReference>
<dbReference type="InterPro" id="IPR011010">
    <property type="entry name" value="DNA_brk_join_enz"/>
</dbReference>
<dbReference type="PROSITE" id="PS51898">
    <property type="entry name" value="TYR_RECOMBINASE"/>
    <property type="match status" value="1"/>
</dbReference>
<evidence type="ECO:0000256" key="7">
    <source>
        <dbReference type="ARBA" id="ARBA00023172"/>
    </source>
</evidence>
<dbReference type="GO" id="GO:0005737">
    <property type="term" value="C:cytoplasm"/>
    <property type="evidence" value="ECO:0007669"/>
    <property type="project" value="UniProtKB-SubCell"/>
</dbReference>
<dbReference type="SUPFAM" id="SSF56349">
    <property type="entry name" value="DNA breaking-rejoining enzymes"/>
    <property type="match status" value="1"/>
</dbReference>
<reference evidence="11" key="1">
    <citation type="submission" date="2023-03" db="EMBL/GenBank/DDBJ databases">
        <authorList>
            <person name="Steffen K."/>
            <person name="Cardenas P."/>
        </authorList>
    </citation>
    <scope>NUCLEOTIDE SEQUENCE</scope>
</reference>
<evidence type="ECO:0000256" key="3">
    <source>
        <dbReference type="ARBA" id="ARBA00022618"/>
    </source>
</evidence>
<dbReference type="CDD" id="cd00798">
    <property type="entry name" value="INT_XerDC_C"/>
    <property type="match status" value="1"/>
</dbReference>
<evidence type="ECO:0000256" key="8">
    <source>
        <dbReference type="ARBA" id="ARBA00023306"/>
    </source>
</evidence>
<dbReference type="AlphaFoldDB" id="A0AA35SFU2"/>
<dbReference type="EMBL" id="CASHTH010002317">
    <property type="protein sequence ID" value="CAI8028112.1"/>
    <property type="molecule type" value="Genomic_DNA"/>
</dbReference>
<dbReference type="PANTHER" id="PTHR30349">
    <property type="entry name" value="PHAGE INTEGRASE-RELATED"/>
    <property type="match status" value="1"/>
</dbReference>
<keyword evidence="2" id="KW-0963">Cytoplasm</keyword>
<accession>A0AA35SFU2</accession>
<evidence type="ECO:0000256" key="5">
    <source>
        <dbReference type="ARBA" id="ARBA00022908"/>
    </source>
</evidence>
<evidence type="ECO:0000256" key="6">
    <source>
        <dbReference type="ARBA" id="ARBA00023125"/>
    </source>
</evidence>
<keyword evidence="4" id="KW-0159">Chromosome partition</keyword>
<sequence>MARSYLAWLATEARETKHPYSGRKQKEGYARVSIIRKLTALRCFYQFLVQQGLFKHSPVPSGRSLQVKMEKPLPSFIGKQEAVRLLETPDEETLFGIRDRAILEVLYSCGVRLAEIEGMDLPDLKLAQRQILVEGKGSKERWVLYGQPTSDALQKYMGEVRPQLMDGPSEALFLNRYGKRLSRRSIEKLVKGYAARAGLRDGVHTHTLRHTFASHMLEGEADLRVIQELLGHSSPTTTQIYTHITKQEAKNAYLSFHPRAGKE</sequence>
<keyword evidence="3" id="KW-0132">Cell division</keyword>
<dbReference type="GO" id="GO:0003677">
    <property type="term" value="F:DNA binding"/>
    <property type="evidence" value="ECO:0007669"/>
    <property type="project" value="UniProtKB-KW"/>
</dbReference>
<evidence type="ECO:0000259" key="10">
    <source>
        <dbReference type="PROSITE" id="PS51900"/>
    </source>
</evidence>
<keyword evidence="5" id="KW-0229">DNA integration</keyword>
<keyword evidence="6" id="KW-0238">DNA-binding</keyword>
<dbReference type="InterPro" id="IPR050090">
    <property type="entry name" value="Tyrosine_recombinase_XerCD"/>
</dbReference>
<dbReference type="GO" id="GO:0015074">
    <property type="term" value="P:DNA integration"/>
    <property type="evidence" value="ECO:0007669"/>
    <property type="project" value="UniProtKB-KW"/>
</dbReference>
<dbReference type="InterPro" id="IPR013762">
    <property type="entry name" value="Integrase-like_cat_sf"/>
</dbReference>
<dbReference type="Gene3D" id="1.10.150.130">
    <property type="match status" value="1"/>
</dbReference>
<dbReference type="InterPro" id="IPR002104">
    <property type="entry name" value="Integrase_catalytic"/>
</dbReference>
<dbReference type="GO" id="GO:0051301">
    <property type="term" value="P:cell division"/>
    <property type="evidence" value="ECO:0007669"/>
    <property type="project" value="UniProtKB-KW"/>
</dbReference>
<comment type="subcellular location">
    <subcellularLocation>
        <location evidence="1">Cytoplasm</location>
    </subcellularLocation>
</comment>
<protein>
    <submittedName>
        <fullName evidence="11">Tyrosine recombinase XerD</fullName>
    </submittedName>
</protein>
<gene>
    <name evidence="11" type="ORF">GBAR_LOCUS16023</name>
</gene>
<evidence type="ECO:0000256" key="1">
    <source>
        <dbReference type="ARBA" id="ARBA00004496"/>
    </source>
</evidence>
<dbReference type="Pfam" id="PF00589">
    <property type="entry name" value="Phage_integrase"/>
    <property type="match status" value="1"/>
</dbReference>
<dbReference type="Gene3D" id="1.10.443.10">
    <property type="entry name" value="Intergrase catalytic core"/>
    <property type="match status" value="1"/>
</dbReference>
<proteinExistence type="predicted"/>
<dbReference type="InterPro" id="IPR044068">
    <property type="entry name" value="CB"/>
</dbReference>
<organism evidence="11 12">
    <name type="scientific">Geodia barretti</name>
    <name type="common">Barrett's horny sponge</name>
    <dbReference type="NCBI Taxonomy" id="519541"/>
    <lineage>
        <taxon>Eukaryota</taxon>
        <taxon>Metazoa</taxon>
        <taxon>Porifera</taxon>
        <taxon>Demospongiae</taxon>
        <taxon>Heteroscleromorpha</taxon>
        <taxon>Tetractinellida</taxon>
        <taxon>Astrophorina</taxon>
        <taxon>Geodiidae</taxon>
        <taxon>Geodia</taxon>
    </lineage>
</organism>
<evidence type="ECO:0000256" key="2">
    <source>
        <dbReference type="ARBA" id="ARBA00022490"/>
    </source>
</evidence>
<feature type="domain" description="Core-binding (CB)" evidence="10">
    <location>
        <begin position="1"/>
        <end position="49"/>
    </location>
</feature>
<dbReference type="InterPro" id="IPR010998">
    <property type="entry name" value="Integrase_recombinase_N"/>
</dbReference>
<comment type="caution">
    <text evidence="11">The sequence shown here is derived from an EMBL/GenBank/DDBJ whole genome shotgun (WGS) entry which is preliminary data.</text>
</comment>
<dbReference type="GO" id="GO:0006310">
    <property type="term" value="P:DNA recombination"/>
    <property type="evidence" value="ECO:0007669"/>
    <property type="project" value="UniProtKB-KW"/>
</dbReference>
<dbReference type="PROSITE" id="PS51900">
    <property type="entry name" value="CB"/>
    <property type="match status" value="1"/>
</dbReference>
<name>A0AA35SFU2_GEOBA</name>
<evidence type="ECO:0000313" key="11">
    <source>
        <dbReference type="EMBL" id="CAI8028112.1"/>
    </source>
</evidence>
<dbReference type="Proteomes" id="UP001174909">
    <property type="component" value="Unassembled WGS sequence"/>
</dbReference>
<keyword evidence="12" id="KW-1185">Reference proteome</keyword>
<evidence type="ECO:0000259" key="9">
    <source>
        <dbReference type="PROSITE" id="PS51898"/>
    </source>
</evidence>
<dbReference type="SUPFAM" id="SSF47823">
    <property type="entry name" value="lambda integrase-like, N-terminal domain"/>
    <property type="match status" value="1"/>
</dbReference>
<dbReference type="PANTHER" id="PTHR30349:SF77">
    <property type="entry name" value="TYROSINE RECOMBINASE XERC"/>
    <property type="match status" value="1"/>
</dbReference>
<evidence type="ECO:0000313" key="12">
    <source>
        <dbReference type="Proteomes" id="UP001174909"/>
    </source>
</evidence>
<feature type="domain" description="Tyr recombinase" evidence="9">
    <location>
        <begin position="72"/>
        <end position="254"/>
    </location>
</feature>